<dbReference type="InterPro" id="IPR050950">
    <property type="entry name" value="HTH-type_LysR_regulators"/>
</dbReference>
<keyword evidence="3" id="KW-0238">DNA-binding</keyword>
<comment type="similarity">
    <text evidence="1">Belongs to the LysR transcriptional regulatory family.</text>
</comment>
<accession>A0A066UTB9</accession>
<dbReference type="InterPro" id="IPR036388">
    <property type="entry name" value="WH-like_DNA-bd_sf"/>
</dbReference>
<evidence type="ECO:0000256" key="4">
    <source>
        <dbReference type="ARBA" id="ARBA00023163"/>
    </source>
</evidence>
<dbReference type="Proteomes" id="UP000027219">
    <property type="component" value="Unassembled WGS sequence"/>
</dbReference>
<evidence type="ECO:0000313" key="6">
    <source>
        <dbReference type="EMBL" id="KDN30335.1"/>
    </source>
</evidence>
<dbReference type="Gene3D" id="1.10.10.10">
    <property type="entry name" value="Winged helix-like DNA-binding domain superfamily/Winged helix DNA-binding domain"/>
    <property type="match status" value="1"/>
</dbReference>
<dbReference type="PROSITE" id="PS50931">
    <property type="entry name" value="HTH_LYSR"/>
    <property type="match status" value="1"/>
</dbReference>
<keyword evidence="4" id="KW-0804">Transcription</keyword>
<dbReference type="PANTHER" id="PTHR30419:SF8">
    <property type="entry name" value="NITROGEN ASSIMILATION TRANSCRIPTIONAL ACTIVATOR-RELATED"/>
    <property type="match status" value="1"/>
</dbReference>
<gene>
    <name evidence="6" type="ORF">VFDL14_06295</name>
</gene>
<evidence type="ECO:0000256" key="3">
    <source>
        <dbReference type="ARBA" id="ARBA00023125"/>
    </source>
</evidence>
<dbReference type="Gene3D" id="3.40.190.290">
    <property type="match status" value="1"/>
</dbReference>
<dbReference type="InterPro" id="IPR036390">
    <property type="entry name" value="WH_DNA-bd_sf"/>
</dbReference>
<dbReference type="SUPFAM" id="SSF53850">
    <property type="entry name" value="Periplasmic binding protein-like II"/>
    <property type="match status" value="1"/>
</dbReference>
<name>A0A066UTB9_9VIBR</name>
<evidence type="ECO:0000313" key="7">
    <source>
        <dbReference type="Proteomes" id="UP000027219"/>
    </source>
</evidence>
<keyword evidence="2" id="KW-0805">Transcription regulation</keyword>
<sequence length="310" mass="34182">MHHFNIRALEYLNGLSKYGSLRKAAKMLNVDPAAMSRMLGQLEAQVEMKVWERNNRQSYLTEAGNELLNHYRNIIRSEAAVLSQLTKLKNLTGGSVSIAIGEGFITNLVSKPMETFMTRYPDINLSIEIAGALDAVKLLEDQQIDFAITYAAAPHPKLHTHVERSHPLELIVPKGHLLTLKDEPTTLQDLQALPLALIDNSTGMGRLVHHAEQVSHVSLSPKLQTNSVSALKNFVSAGLGVTFMPKLTVLEEVESGEIEIVPTDLEILSKARVKVQSLKGRALSPQASTLLDFLVENTHFLRSDASGLVR</sequence>
<dbReference type="GO" id="GO:0003677">
    <property type="term" value="F:DNA binding"/>
    <property type="evidence" value="ECO:0007669"/>
    <property type="project" value="UniProtKB-KW"/>
</dbReference>
<dbReference type="PANTHER" id="PTHR30419">
    <property type="entry name" value="HTH-TYPE TRANSCRIPTIONAL REGULATOR YBHD"/>
    <property type="match status" value="1"/>
</dbReference>
<dbReference type="Pfam" id="PF03466">
    <property type="entry name" value="LysR_substrate"/>
    <property type="match status" value="1"/>
</dbReference>
<dbReference type="GO" id="GO:0003700">
    <property type="term" value="F:DNA-binding transcription factor activity"/>
    <property type="evidence" value="ECO:0007669"/>
    <property type="project" value="InterPro"/>
</dbReference>
<evidence type="ECO:0000256" key="1">
    <source>
        <dbReference type="ARBA" id="ARBA00009437"/>
    </source>
</evidence>
<keyword evidence="7" id="KW-1185">Reference proteome</keyword>
<organism evidence="6 7">
    <name type="scientific">Vibrio fortis</name>
    <dbReference type="NCBI Taxonomy" id="212667"/>
    <lineage>
        <taxon>Bacteria</taxon>
        <taxon>Pseudomonadati</taxon>
        <taxon>Pseudomonadota</taxon>
        <taxon>Gammaproteobacteria</taxon>
        <taxon>Vibrionales</taxon>
        <taxon>Vibrionaceae</taxon>
        <taxon>Vibrio</taxon>
    </lineage>
</organism>
<dbReference type="STRING" id="212667.VFDL14_06295"/>
<protein>
    <submittedName>
        <fullName evidence="6">LysR family transcriptional regulator</fullName>
    </submittedName>
</protein>
<dbReference type="AlphaFoldDB" id="A0A066UTB9"/>
<dbReference type="GO" id="GO:0005829">
    <property type="term" value="C:cytosol"/>
    <property type="evidence" value="ECO:0007669"/>
    <property type="project" value="TreeGrafter"/>
</dbReference>
<dbReference type="SUPFAM" id="SSF46785">
    <property type="entry name" value="Winged helix' DNA-binding domain"/>
    <property type="match status" value="1"/>
</dbReference>
<dbReference type="EMBL" id="JFFR01000002">
    <property type="protein sequence ID" value="KDN30335.1"/>
    <property type="molecule type" value="Genomic_DNA"/>
</dbReference>
<dbReference type="InterPro" id="IPR005119">
    <property type="entry name" value="LysR_subst-bd"/>
</dbReference>
<evidence type="ECO:0000259" key="5">
    <source>
        <dbReference type="PROSITE" id="PS50931"/>
    </source>
</evidence>
<dbReference type="InterPro" id="IPR000847">
    <property type="entry name" value="LysR_HTH_N"/>
</dbReference>
<proteinExistence type="inferred from homology"/>
<reference evidence="6 7" key="1">
    <citation type="submission" date="2014-02" db="EMBL/GenBank/DDBJ databases">
        <title>Vibrio fortis Dalian14 Genome Sequencing.</title>
        <authorList>
            <person name="Wang Y."/>
            <person name="Song L."/>
            <person name="Liu G."/>
            <person name="Ding J."/>
        </authorList>
    </citation>
    <scope>NUCLEOTIDE SEQUENCE [LARGE SCALE GENOMIC DNA]</scope>
    <source>
        <strain evidence="6 7">Dalian14</strain>
    </source>
</reference>
<feature type="domain" description="HTH lysR-type" evidence="5">
    <location>
        <begin position="4"/>
        <end position="61"/>
    </location>
</feature>
<evidence type="ECO:0000256" key="2">
    <source>
        <dbReference type="ARBA" id="ARBA00023015"/>
    </source>
</evidence>
<dbReference type="Pfam" id="PF00126">
    <property type="entry name" value="HTH_1"/>
    <property type="match status" value="1"/>
</dbReference>
<dbReference type="OrthoDB" id="570111at2"/>
<dbReference type="RefSeq" id="WP_032549358.1">
    <property type="nucleotide sequence ID" value="NZ_JATABQ010000174.1"/>
</dbReference>
<comment type="caution">
    <text evidence="6">The sequence shown here is derived from an EMBL/GenBank/DDBJ whole genome shotgun (WGS) entry which is preliminary data.</text>
</comment>